<evidence type="ECO:0000313" key="2">
    <source>
        <dbReference type="Proteomes" id="UP000776252"/>
    </source>
</evidence>
<protein>
    <submittedName>
        <fullName evidence="1">Uncharacterized protein</fullName>
    </submittedName>
</protein>
<dbReference type="Proteomes" id="UP000776252">
    <property type="component" value="Unassembled WGS sequence"/>
</dbReference>
<organism evidence="1 2">
    <name type="scientific">Clostridium frigoris</name>
    <dbReference type="NCBI Taxonomy" id="205327"/>
    <lineage>
        <taxon>Bacteria</taxon>
        <taxon>Bacillati</taxon>
        <taxon>Bacillota</taxon>
        <taxon>Clostridia</taxon>
        <taxon>Eubacteriales</taxon>
        <taxon>Clostridiaceae</taxon>
        <taxon>Clostridium</taxon>
    </lineage>
</organism>
<accession>A0ABS6BNB3</accession>
<name>A0ABS6BNB3_9CLOT</name>
<reference evidence="1 2" key="1">
    <citation type="submission" date="2021-06" db="EMBL/GenBank/DDBJ databases">
        <title>Clostridia strains as spoilage organisms.</title>
        <authorList>
            <person name="Wambui J."/>
            <person name="Stephan R."/>
            <person name="Stevens M.J.A."/>
        </authorList>
    </citation>
    <scope>NUCLEOTIDE SEQUENCE [LARGE SCALE GENOMIC DNA]</scope>
    <source>
        <strain evidence="1 2">DSM 14204</strain>
    </source>
</reference>
<proteinExistence type="predicted"/>
<dbReference type="EMBL" id="JAHLDV010000001">
    <property type="protein sequence ID" value="MBU3158287.1"/>
    <property type="molecule type" value="Genomic_DNA"/>
</dbReference>
<keyword evidence="2" id="KW-1185">Reference proteome</keyword>
<gene>
    <name evidence="1" type="ORF">KPL37_00675</name>
</gene>
<dbReference type="RefSeq" id="WP_216145261.1">
    <property type="nucleotide sequence ID" value="NZ_JAHLDV010000001.1"/>
</dbReference>
<sequence>MDEDNNDNYLENMNRKIEKLDDIKKQHELELIDKSKILEHNNFNTDGLKFKNNMLHDQYNSLLVLLEQQGIVFEMNFTNYTPRQWENLVIVKKSNGYEIQSKAGVIIMMLDKKYSKIIQDVSKKRAQSLIVIRVTNRMALVQLRFNLNIKKAEF</sequence>
<evidence type="ECO:0000313" key="1">
    <source>
        <dbReference type="EMBL" id="MBU3158287.1"/>
    </source>
</evidence>
<comment type="caution">
    <text evidence="1">The sequence shown here is derived from an EMBL/GenBank/DDBJ whole genome shotgun (WGS) entry which is preliminary data.</text>
</comment>